<dbReference type="InterPro" id="IPR036286">
    <property type="entry name" value="LexA/Signal_pep-like_sf"/>
</dbReference>
<dbReference type="InterPro" id="IPR019533">
    <property type="entry name" value="Peptidase_S26"/>
</dbReference>
<dbReference type="Pfam" id="PF10502">
    <property type="entry name" value="Peptidase_S26"/>
    <property type="match status" value="1"/>
</dbReference>
<dbReference type="GO" id="GO:0009003">
    <property type="term" value="F:signal peptidase activity"/>
    <property type="evidence" value="ECO:0007669"/>
    <property type="project" value="UniProtKB-EC"/>
</dbReference>
<comment type="catalytic activity">
    <reaction evidence="1 6">
        <text>Cleavage of hydrophobic, N-terminal signal or leader sequences from secreted and periplasmic proteins.</text>
        <dbReference type="EC" id="3.4.21.89"/>
    </reaction>
</comment>
<dbReference type="Proteomes" id="UP000697998">
    <property type="component" value="Unassembled WGS sequence"/>
</dbReference>
<keyword evidence="5 6" id="KW-0378">Hydrolase</keyword>
<evidence type="ECO:0000256" key="4">
    <source>
        <dbReference type="ARBA" id="ARBA00019232"/>
    </source>
</evidence>
<dbReference type="PROSITE" id="PS00761">
    <property type="entry name" value="SPASE_I_3"/>
    <property type="match status" value="1"/>
</dbReference>
<dbReference type="PANTHER" id="PTHR43390:SF1">
    <property type="entry name" value="CHLOROPLAST PROCESSING PEPTIDASE"/>
    <property type="match status" value="1"/>
</dbReference>
<reference evidence="8 9" key="1">
    <citation type="submission" date="2020-10" db="EMBL/GenBank/DDBJ databases">
        <title>Connecting structure to function with the recovery of over 1000 high-quality activated sludge metagenome-assembled genomes encoding full-length rRNA genes using long-read sequencing.</title>
        <authorList>
            <person name="Singleton C.M."/>
            <person name="Petriglieri F."/>
            <person name="Kristensen J.M."/>
            <person name="Kirkegaard R.H."/>
            <person name="Michaelsen T.Y."/>
            <person name="Andersen M.H."/>
            <person name="Karst S.M."/>
            <person name="Dueholm M.S."/>
            <person name="Nielsen P.H."/>
            <person name="Albertsen M."/>
        </authorList>
    </citation>
    <scope>NUCLEOTIDE SEQUENCE [LARGE SCALE GENOMIC DNA]</scope>
    <source>
        <strain evidence="8">EsbW_18-Q3-R4-48_BATAC.285</strain>
    </source>
</reference>
<dbReference type="SUPFAM" id="SSF51306">
    <property type="entry name" value="LexA/Signal peptidase"/>
    <property type="match status" value="1"/>
</dbReference>
<evidence type="ECO:0000256" key="6">
    <source>
        <dbReference type="RuleBase" id="RU362042"/>
    </source>
</evidence>
<organism evidence="8 9">
    <name type="scientific">Candidatus Accumulibacter proximus</name>
    <dbReference type="NCBI Taxonomy" id="2954385"/>
    <lineage>
        <taxon>Bacteria</taxon>
        <taxon>Pseudomonadati</taxon>
        <taxon>Pseudomonadota</taxon>
        <taxon>Betaproteobacteria</taxon>
        <taxon>Candidatus Accumulibacter</taxon>
    </lineage>
</organism>
<dbReference type="InterPro" id="IPR000223">
    <property type="entry name" value="Pept_S26A_signal_pept_1"/>
</dbReference>
<comment type="similarity">
    <text evidence="2 6">Belongs to the peptidase S26 family.</text>
</comment>
<dbReference type="CDD" id="cd06530">
    <property type="entry name" value="S26_SPase_I"/>
    <property type="match status" value="1"/>
</dbReference>
<keyword evidence="6" id="KW-0645">Protease</keyword>
<evidence type="ECO:0000313" key="8">
    <source>
        <dbReference type="EMBL" id="MBK7677006.1"/>
    </source>
</evidence>
<dbReference type="NCBIfam" id="TIGR02227">
    <property type="entry name" value="sigpep_I_bact"/>
    <property type="match status" value="1"/>
</dbReference>
<feature type="domain" description="Peptidase S26" evidence="7">
    <location>
        <begin position="19"/>
        <end position="57"/>
    </location>
</feature>
<dbReference type="GO" id="GO:0016020">
    <property type="term" value="C:membrane"/>
    <property type="evidence" value="ECO:0007669"/>
    <property type="project" value="UniProtKB-SubCell"/>
</dbReference>
<dbReference type="InterPro" id="IPR019758">
    <property type="entry name" value="Pept_S26A_signal_pept_1_CS"/>
</dbReference>
<dbReference type="EMBL" id="JADJMH010000030">
    <property type="protein sequence ID" value="MBK7677006.1"/>
    <property type="molecule type" value="Genomic_DNA"/>
</dbReference>
<accession>A0A935Q3C3</accession>
<comment type="subcellular location">
    <subcellularLocation>
        <location evidence="6">Membrane</location>
        <topology evidence="6">Single-pass type II membrane protein</topology>
    </subcellularLocation>
</comment>
<comment type="caution">
    <text evidence="8">The sequence shown here is derived from an EMBL/GenBank/DDBJ whole genome shotgun (WGS) entry which is preliminary data.</text>
</comment>
<evidence type="ECO:0000256" key="1">
    <source>
        <dbReference type="ARBA" id="ARBA00000677"/>
    </source>
</evidence>
<gene>
    <name evidence="8" type="primary">lepB</name>
    <name evidence="8" type="ORF">IPJ27_20875</name>
</gene>
<dbReference type="GO" id="GO:0006465">
    <property type="term" value="P:signal peptide processing"/>
    <property type="evidence" value="ECO:0007669"/>
    <property type="project" value="InterPro"/>
</dbReference>
<dbReference type="AlphaFoldDB" id="A0A935Q3C3"/>
<evidence type="ECO:0000313" key="9">
    <source>
        <dbReference type="Proteomes" id="UP000697998"/>
    </source>
</evidence>
<evidence type="ECO:0000256" key="3">
    <source>
        <dbReference type="ARBA" id="ARBA00013208"/>
    </source>
</evidence>
<dbReference type="PANTHER" id="PTHR43390">
    <property type="entry name" value="SIGNAL PEPTIDASE I"/>
    <property type="match status" value="1"/>
</dbReference>
<dbReference type="Gene3D" id="2.10.109.10">
    <property type="entry name" value="Umud Fragment, subunit A"/>
    <property type="match status" value="1"/>
</dbReference>
<evidence type="ECO:0000256" key="2">
    <source>
        <dbReference type="ARBA" id="ARBA00009370"/>
    </source>
</evidence>
<protein>
    <recommendedName>
        <fullName evidence="4 6">Signal peptidase I</fullName>
        <ecNumber evidence="3 6">3.4.21.89</ecNumber>
    </recommendedName>
</protein>
<proteinExistence type="inferred from homology"/>
<sequence>MSIAFPFRENCTYDSAGVSCKVPAGQYFMMGDNRDNSSDSRIWGFVPADHIVGRVLYIVP</sequence>
<dbReference type="GO" id="GO:0004252">
    <property type="term" value="F:serine-type endopeptidase activity"/>
    <property type="evidence" value="ECO:0007669"/>
    <property type="project" value="InterPro"/>
</dbReference>
<dbReference type="EC" id="3.4.21.89" evidence="3 6"/>
<evidence type="ECO:0000259" key="7">
    <source>
        <dbReference type="Pfam" id="PF10502"/>
    </source>
</evidence>
<name>A0A935Q3C3_9PROT</name>
<evidence type="ECO:0000256" key="5">
    <source>
        <dbReference type="ARBA" id="ARBA00022801"/>
    </source>
</evidence>